<keyword evidence="3" id="KW-1185">Reference proteome</keyword>
<feature type="compositionally biased region" description="Polar residues" evidence="1">
    <location>
        <begin position="26"/>
        <end position="36"/>
    </location>
</feature>
<name>A0AA35X7V4_GEOBA</name>
<reference evidence="2" key="1">
    <citation type="submission" date="2023-03" db="EMBL/GenBank/DDBJ databases">
        <authorList>
            <person name="Steffen K."/>
            <person name="Cardenas P."/>
        </authorList>
    </citation>
    <scope>NUCLEOTIDE SEQUENCE</scope>
</reference>
<proteinExistence type="predicted"/>
<dbReference type="EMBL" id="CASHTH010003148">
    <property type="protein sequence ID" value="CAI8040902.1"/>
    <property type="molecule type" value="Genomic_DNA"/>
</dbReference>
<protein>
    <submittedName>
        <fullName evidence="2">Uncharacterized protein</fullName>
    </submittedName>
</protein>
<dbReference type="Proteomes" id="UP001174909">
    <property type="component" value="Unassembled WGS sequence"/>
</dbReference>
<comment type="caution">
    <text evidence="2">The sequence shown here is derived from an EMBL/GenBank/DDBJ whole genome shotgun (WGS) entry which is preliminary data.</text>
</comment>
<accession>A0AA35X7V4</accession>
<gene>
    <name evidence="2" type="ORF">GBAR_LOCUS22738</name>
</gene>
<evidence type="ECO:0000313" key="2">
    <source>
        <dbReference type="EMBL" id="CAI8040902.1"/>
    </source>
</evidence>
<organism evidence="2 3">
    <name type="scientific">Geodia barretti</name>
    <name type="common">Barrett's horny sponge</name>
    <dbReference type="NCBI Taxonomy" id="519541"/>
    <lineage>
        <taxon>Eukaryota</taxon>
        <taxon>Metazoa</taxon>
        <taxon>Porifera</taxon>
        <taxon>Demospongiae</taxon>
        <taxon>Heteroscleromorpha</taxon>
        <taxon>Tetractinellida</taxon>
        <taxon>Astrophorina</taxon>
        <taxon>Geodiidae</taxon>
        <taxon>Geodia</taxon>
    </lineage>
</organism>
<evidence type="ECO:0000256" key="1">
    <source>
        <dbReference type="SAM" id="MobiDB-lite"/>
    </source>
</evidence>
<evidence type="ECO:0000313" key="3">
    <source>
        <dbReference type="Proteomes" id="UP001174909"/>
    </source>
</evidence>
<sequence>MEEAQELLKLTLGQRLEKCVFRITRSGPNGTPTTSDGKGKRLASAPQKKKGPGRPPKCISKQLPTSATAPLRHRPVDQWGS</sequence>
<feature type="non-terminal residue" evidence="2">
    <location>
        <position position="1"/>
    </location>
</feature>
<dbReference type="AlphaFoldDB" id="A0AA35X7V4"/>
<feature type="region of interest" description="Disordered" evidence="1">
    <location>
        <begin position="23"/>
        <end position="81"/>
    </location>
</feature>